<dbReference type="SUPFAM" id="SSF109715">
    <property type="entry name" value="DEK C-terminal domain"/>
    <property type="match status" value="1"/>
</dbReference>
<reference evidence="3 4" key="2">
    <citation type="submission" date="2017-04" db="EMBL/GenBank/DDBJ databases">
        <title>CpG methylation of centromeres and impact of large insertions on vertebrate speciation.</title>
        <authorList>
            <person name="Ichikawa K."/>
            <person name="Yoshimura J."/>
            <person name="Morishita S."/>
        </authorList>
    </citation>
    <scope>NUCLEOTIDE SEQUENCE</scope>
    <source>
        <strain evidence="3 4">HSOK</strain>
    </source>
</reference>
<organism evidence="3 4">
    <name type="scientific">Oryzias latipes</name>
    <name type="common">Japanese rice fish</name>
    <name type="synonym">Japanese killifish</name>
    <dbReference type="NCBI Taxonomy" id="8090"/>
    <lineage>
        <taxon>Eukaryota</taxon>
        <taxon>Metazoa</taxon>
        <taxon>Chordata</taxon>
        <taxon>Craniata</taxon>
        <taxon>Vertebrata</taxon>
        <taxon>Euteleostomi</taxon>
        <taxon>Actinopterygii</taxon>
        <taxon>Neopterygii</taxon>
        <taxon>Teleostei</taxon>
        <taxon>Neoteleostei</taxon>
        <taxon>Acanthomorphata</taxon>
        <taxon>Ovalentaria</taxon>
        <taxon>Atherinomorphae</taxon>
        <taxon>Beloniformes</taxon>
        <taxon>Adrianichthyidae</taxon>
        <taxon>Oryziinae</taxon>
        <taxon>Oryzias</taxon>
    </lineage>
</organism>
<feature type="domain" description="DEK-C" evidence="2">
    <location>
        <begin position="116"/>
        <end position="172"/>
    </location>
</feature>
<feature type="compositionally biased region" description="Acidic residues" evidence="1">
    <location>
        <begin position="61"/>
        <end position="71"/>
    </location>
</feature>
<feature type="compositionally biased region" description="Basic residues" evidence="1">
    <location>
        <begin position="14"/>
        <end position="24"/>
    </location>
</feature>
<dbReference type="AlphaFoldDB" id="A0A3P9I1I9"/>
<reference evidence="3" key="3">
    <citation type="submission" date="2025-08" db="UniProtKB">
        <authorList>
            <consortium name="Ensembl"/>
        </authorList>
    </citation>
    <scope>IDENTIFICATION</scope>
    <source>
        <strain evidence="3">HSOK</strain>
    </source>
</reference>
<evidence type="ECO:0000313" key="3">
    <source>
        <dbReference type="Ensembl" id="ENSORLP00015013931.1"/>
    </source>
</evidence>
<dbReference type="Proteomes" id="UP000265200">
    <property type="component" value="Chromosome 16"/>
</dbReference>
<proteinExistence type="predicted"/>
<evidence type="ECO:0000256" key="1">
    <source>
        <dbReference type="SAM" id="MobiDB-lite"/>
    </source>
</evidence>
<sequence length="178" mass="20055">RFHEGATFLLQRLPVKKKRRSKKKLTSEDSKKKSRPRERSSCSPKKSRTGSKSKAIVMDSSSDDEDEDEDERTGASATAADIRKSSGFTNAAAASDLHLSADSEDDLPLIKMVKTSLSDAELKETLETLLRDADLEEMTMKKICQKVFDMFPEHDLSSRKDFIKQTVKDKTFCLLFIS</sequence>
<accession>A0A3P9I1I9</accession>
<dbReference type="Pfam" id="PF08766">
    <property type="entry name" value="DEK_C"/>
    <property type="match status" value="1"/>
</dbReference>
<dbReference type="PROSITE" id="PS51998">
    <property type="entry name" value="DEK_C"/>
    <property type="match status" value="1"/>
</dbReference>
<evidence type="ECO:0000313" key="4">
    <source>
        <dbReference type="Proteomes" id="UP000265200"/>
    </source>
</evidence>
<dbReference type="Gene3D" id="1.10.10.60">
    <property type="entry name" value="Homeodomain-like"/>
    <property type="match status" value="1"/>
</dbReference>
<reference key="1">
    <citation type="journal article" date="2007" name="Nature">
        <title>The medaka draft genome and insights into vertebrate genome evolution.</title>
        <authorList>
            <person name="Kasahara M."/>
            <person name="Naruse K."/>
            <person name="Sasaki S."/>
            <person name="Nakatani Y."/>
            <person name="Qu W."/>
            <person name="Ahsan B."/>
            <person name="Yamada T."/>
            <person name="Nagayasu Y."/>
            <person name="Doi K."/>
            <person name="Kasai Y."/>
            <person name="Jindo T."/>
            <person name="Kobayashi D."/>
            <person name="Shimada A."/>
            <person name="Toyoda A."/>
            <person name="Kuroki Y."/>
            <person name="Fujiyama A."/>
            <person name="Sasaki T."/>
            <person name="Shimizu A."/>
            <person name="Asakawa S."/>
            <person name="Shimizu N."/>
            <person name="Hashimoto S."/>
            <person name="Yang J."/>
            <person name="Lee Y."/>
            <person name="Matsushima K."/>
            <person name="Sugano S."/>
            <person name="Sakaizumi M."/>
            <person name="Narita T."/>
            <person name="Ohishi K."/>
            <person name="Haga S."/>
            <person name="Ohta F."/>
            <person name="Nomoto H."/>
            <person name="Nogata K."/>
            <person name="Morishita T."/>
            <person name="Endo T."/>
            <person name="Shin-I T."/>
            <person name="Takeda H."/>
            <person name="Morishita S."/>
            <person name="Kohara Y."/>
        </authorList>
    </citation>
    <scope>NUCLEOTIDE SEQUENCE [LARGE SCALE GENOMIC DNA]</scope>
    <source>
        <strain>Hd-rR</strain>
    </source>
</reference>
<evidence type="ECO:0000259" key="2">
    <source>
        <dbReference type="PROSITE" id="PS51998"/>
    </source>
</evidence>
<dbReference type="Ensembl" id="ENSORLT00015021432.1">
    <property type="protein sequence ID" value="ENSORLP00015013931.1"/>
    <property type="gene ID" value="ENSORLG00015014848.1"/>
</dbReference>
<reference evidence="3" key="4">
    <citation type="submission" date="2025-09" db="UniProtKB">
        <authorList>
            <consortium name="Ensembl"/>
        </authorList>
    </citation>
    <scope>IDENTIFICATION</scope>
    <source>
        <strain evidence="3">HSOK</strain>
    </source>
</reference>
<dbReference type="InterPro" id="IPR014876">
    <property type="entry name" value="DEK_C"/>
</dbReference>
<feature type="region of interest" description="Disordered" evidence="1">
    <location>
        <begin position="1"/>
        <end position="82"/>
    </location>
</feature>
<name>A0A3P9I1I9_ORYLA</name>
<protein>
    <submittedName>
        <fullName evidence="3">DEK proto-oncogene</fullName>
    </submittedName>
</protein>